<evidence type="ECO:0000313" key="3">
    <source>
        <dbReference type="Proteomes" id="UP000199506"/>
    </source>
</evidence>
<evidence type="ECO:0000256" key="1">
    <source>
        <dbReference type="ARBA" id="ARBA00022994"/>
    </source>
</evidence>
<dbReference type="PIRSF" id="PIRSF005636">
    <property type="entry name" value="McrD"/>
    <property type="match status" value="1"/>
</dbReference>
<dbReference type="Pfam" id="PF02505">
    <property type="entry name" value="MCR_D"/>
    <property type="match status" value="1"/>
</dbReference>
<dbReference type="RefSeq" id="WP_091698736.1">
    <property type="nucleotide sequence ID" value="NZ_FOAK01000001.1"/>
</dbReference>
<proteinExistence type="predicted"/>
<dbReference type="Proteomes" id="UP000199506">
    <property type="component" value="Unassembled WGS sequence"/>
</dbReference>
<reference evidence="2 3" key="1">
    <citation type="submission" date="2016-10" db="EMBL/GenBank/DDBJ databases">
        <authorList>
            <person name="de Groot N.N."/>
        </authorList>
    </citation>
    <scope>NUCLEOTIDE SEQUENCE [LARGE SCALE GENOMIC DNA]</scope>
    <source>
        <strain evidence="2 3">DSM 11978</strain>
    </source>
</reference>
<gene>
    <name evidence="2" type="ORF">SAMN05216439_0797</name>
</gene>
<accession>A0A1H7G1C6</accession>
<evidence type="ECO:0000313" key="2">
    <source>
        <dbReference type="EMBL" id="SEK31327.1"/>
    </source>
</evidence>
<dbReference type="STRING" id="190974.SAMN05216439_0797"/>
<protein>
    <submittedName>
        <fullName evidence="2">Methyl-coenzyme M reductase subunit D</fullName>
    </submittedName>
</protein>
<dbReference type="EMBL" id="FOAK01000001">
    <property type="protein sequence ID" value="SEK31327.1"/>
    <property type="molecule type" value="Genomic_DNA"/>
</dbReference>
<keyword evidence="1" id="KW-0484">Methanogenesis</keyword>
<dbReference type="InterPro" id="IPR003901">
    <property type="entry name" value="Me_CoM_Rdtase_D"/>
</dbReference>
<sequence length="151" mass="17499">MDIEIFPHRILGSDTTELLLNELESIDDVQRTVIHGPRFPKGEATLPDKYKERRVININGEDVVLQVKTARIFIELTMESTIKEIEEVCKKHIPFGFDINQDRANYIRKHKTVTDRIKYGSADLPDDLVGMTDQYSDFESHVNIIKRDNLD</sequence>
<dbReference type="NCBIfam" id="TIGR03260">
    <property type="entry name" value="met_CoM_red_D"/>
    <property type="match status" value="1"/>
</dbReference>
<dbReference type="GO" id="GO:0015948">
    <property type="term" value="P:methanogenesis"/>
    <property type="evidence" value="ECO:0007669"/>
    <property type="project" value="UniProtKB-KW"/>
</dbReference>
<organism evidence="2 3">
    <name type="scientific">Methanobrevibacter gottschalkii</name>
    <dbReference type="NCBI Taxonomy" id="190974"/>
    <lineage>
        <taxon>Archaea</taxon>
        <taxon>Methanobacteriati</taxon>
        <taxon>Methanobacteriota</taxon>
        <taxon>Methanomada group</taxon>
        <taxon>Methanobacteria</taxon>
        <taxon>Methanobacteriales</taxon>
        <taxon>Methanobacteriaceae</taxon>
        <taxon>Methanobrevibacter</taxon>
    </lineage>
</organism>
<dbReference type="OrthoDB" id="109281at2157"/>
<dbReference type="AlphaFoldDB" id="A0A1H7G1C6"/>
<name>A0A1H7G1C6_9EURY</name>